<organism evidence="2 3">
    <name type="scientific">Halorarum halophilum</name>
    <dbReference type="NCBI Taxonomy" id="2743090"/>
    <lineage>
        <taxon>Archaea</taxon>
        <taxon>Methanobacteriati</taxon>
        <taxon>Methanobacteriota</taxon>
        <taxon>Stenosarchaea group</taxon>
        <taxon>Halobacteria</taxon>
        <taxon>Halobacteriales</taxon>
        <taxon>Haloferacaceae</taxon>
        <taxon>Halorarum</taxon>
    </lineage>
</organism>
<keyword evidence="1" id="KW-0472">Membrane</keyword>
<dbReference type="RefSeq" id="WP_179170474.1">
    <property type="nucleotide sequence ID" value="NZ_CP058529.1"/>
</dbReference>
<proteinExistence type="predicted"/>
<dbReference type="EMBL" id="CP058529">
    <property type="protein sequence ID" value="QLG28900.1"/>
    <property type="molecule type" value="Genomic_DNA"/>
</dbReference>
<evidence type="ECO:0000313" key="3">
    <source>
        <dbReference type="Proteomes" id="UP000509750"/>
    </source>
</evidence>
<dbReference type="AlphaFoldDB" id="A0A7D5KVG6"/>
<reference evidence="2 3" key="1">
    <citation type="submission" date="2020-07" db="EMBL/GenBank/DDBJ databases">
        <title>Gai3-2, isolated from salt lake.</title>
        <authorList>
            <person name="Cui H."/>
            <person name="Shi X."/>
        </authorList>
    </citation>
    <scope>NUCLEOTIDE SEQUENCE [LARGE SCALE GENOMIC DNA]</scope>
    <source>
        <strain evidence="2 3">Gai3-2</strain>
    </source>
</reference>
<feature type="transmembrane region" description="Helical" evidence="1">
    <location>
        <begin position="149"/>
        <end position="167"/>
    </location>
</feature>
<dbReference type="OrthoDB" id="177342at2157"/>
<gene>
    <name evidence="2" type="ORF">HUG10_15715</name>
</gene>
<dbReference type="GeneID" id="56030310"/>
<feature type="transmembrane region" description="Helical" evidence="1">
    <location>
        <begin position="118"/>
        <end position="143"/>
    </location>
</feature>
<keyword evidence="3" id="KW-1185">Reference proteome</keyword>
<accession>A0A7D5KVG6</accession>
<dbReference type="Proteomes" id="UP000509750">
    <property type="component" value="Chromosome"/>
</dbReference>
<feature type="transmembrane region" description="Helical" evidence="1">
    <location>
        <begin position="75"/>
        <end position="97"/>
    </location>
</feature>
<sequence>MSDTRRVLDGTVARIGAALSYPFTTTRRTGLASAVAAVTYVGLILSSFPSMSVQMLSAGPEWLDDAVLLLTENTYATTGAIGLGLVVAYAFLTGVAVTNTLAQVRVQGLGDVTNLGGVIPGLVASGCASCGAGVLGLLGLAGALAAMPFHGNLLRVGGIVLLLYFLARSGDPRYCRIDV</sequence>
<feature type="transmembrane region" description="Helical" evidence="1">
    <location>
        <begin position="31"/>
        <end position="55"/>
    </location>
</feature>
<dbReference type="KEGG" id="halg:HUG10_15715"/>
<name>A0A7D5KVG6_9EURY</name>
<evidence type="ECO:0000313" key="2">
    <source>
        <dbReference type="EMBL" id="QLG28900.1"/>
    </source>
</evidence>
<keyword evidence="1" id="KW-0812">Transmembrane</keyword>
<keyword evidence="1" id="KW-1133">Transmembrane helix</keyword>
<evidence type="ECO:0000256" key="1">
    <source>
        <dbReference type="SAM" id="Phobius"/>
    </source>
</evidence>
<protein>
    <submittedName>
        <fullName evidence="2">Uncharacterized protein</fullName>
    </submittedName>
</protein>